<evidence type="ECO:0000313" key="1">
    <source>
        <dbReference type="EMBL" id="KAH7851145.1"/>
    </source>
</evidence>
<comment type="caution">
    <text evidence="1">The sequence shown here is derived from an EMBL/GenBank/DDBJ whole genome shotgun (WGS) entry which is preliminary data.</text>
</comment>
<keyword evidence="2" id="KW-1185">Reference proteome</keyword>
<organism evidence="1 2">
    <name type="scientific">Vaccinium darrowii</name>
    <dbReference type="NCBI Taxonomy" id="229202"/>
    <lineage>
        <taxon>Eukaryota</taxon>
        <taxon>Viridiplantae</taxon>
        <taxon>Streptophyta</taxon>
        <taxon>Embryophyta</taxon>
        <taxon>Tracheophyta</taxon>
        <taxon>Spermatophyta</taxon>
        <taxon>Magnoliopsida</taxon>
        <taxon>eudicotyledons</taxon>
        <taxon>Gunneridae</taxon>
        <taxon>Pentapetalae</taxon>
        <taxon>asterids</taxon>
        <taxon>Ericales</taxon>
        <taxon>Ericaceae</taxon>
        <taxon>Vaccinioideae</taxon>
        <taxon>Vaccinieae</taxon>
        <taxon>Vaccinium</taxon>
    </lineage>
</organism>
<evidence type="ECO:0000313" key="2">
    <source>
        <dbReference type="Proteomes" id="UP000828048"/>
    </source>
</evidence>
<accession>A0ACB7YEF7</accession>
<name>A0ACB7YEF7_9ERIC</name>
<proteinExistence type="predicted"/>
<gene>
    <name evidence="1" type="ORF">Vadar_007778</name>
</gene>
<dbReference type="Proteomes" id="UP000828048">
    <property type="component" value="Chromosome 8"/>
</dbReference>
<sequence>MVVVLTLLFGFLVGALTIIVVEVGALVLLIRHLNRRVQKKKEEEEEKAQSAPGISQFDDSFLTSSYYNKEGAVWVLEDEKVPKSWTIEKLPRDQKRKKDIFEVTPVRKNAKVKGHSLILTESDGFHREIQLKGCSIAAVSATSLSSRKWAKRYPIKVESKTSVLYNGSKTIYIYLETSMEKESWCKALRLASCNDTEKLKWVSKLCLEFQSYLATLNEGHLSLLKPSVGFHTGPVDRSVKLDGSSKVRHFLKKIAKKASKSGVENKTSCALSSVREETKVNEKWHSLQDSVLGSGVAKTASIQGAPNLSAEEKMRPSSSTLAHSGSRSHSSVYSDVDSEERLDSDEGTLCWNLLKSRLFFDARSNTRIKTSIQARIQRTLSKMRKPGYIGELTCIGIDLGNLPPYISAMRVLPSDMNEVWAMEIDIQYSGGLVLDVATRLEVRELELEEPIMDTNLESSPVEEVTSDLLEGFEYFGKQLELSEGADGATERSDDAGPKQDGVKTYKTTKTGSSSASRWKSILNSLAKQVSQVPLALAIRVMSLKGTLRLHIKPPPSDHLWFGFTSMPDIDFNLESFVGERKINSGHIASLLISRFKAAIRETLVLPNCEGVCIPWMIAEKDDWIPREVAPFLWIKQEAVIDPCQPGEGVTTITDACRQTTSDVQEVGNEKGRQVEHLQQQISESSGSHASSSDPAIQSTWRSKSLQELSAPLLSSEESLAACEGRKEDNRHCESQSRSLILAGEPIQVVEGEGDDLRPKRVGTRARMLGLGKKMGEKLEEKRRNIEDKGRHIELFSQLPSPTFIPTPHPDVQSDYMIFSGGSSSIIIQRMYYGVLVDFRYFSDVVQS</sequence>
<protein>
    <submittedName>
        <fullName evidence="1">Uncharacterized protein</fullName>
    </submittedName>
</protein>
<dbReference type="EMBL" id="CM037158">
    <property type="protein sequence ID" value="KAH7851145.1"/>
    <property type="molecule type" value="Genomic_DNA"/>
</dbReference>
<reference evidence="1 2" key="1">
    <citation type="journal article" date="2021" name="Hortic Res">
        <title>High-quality reference genome and annotation aids understanding of berry development for evergreen blueberry (Vaccinium darrowii).</title>
        <authorList>
            <person name="Yu J."/>
            <person name="Hulse-Kemp A.M."/>
            <person name="Babiker E."/>
            <person name="Staton M."/>
        </authorList>
    </citation>
    <scope>NUCLEOTIDE SEQUENCE [LARGE SCALE GENOMIC DNA]</scope>
    <source>
        <strain evidence="2">cv. NJ 8807/NJ 8810</strain>
        <tissue evidence="1">Young leaf</tissue>
    </source>
</reference>